<dbReference type="InterPro" id="IPR001647">
    <property type="entry name" value="HTH_TetR"/>
</dbReference>
<organism evidence="7 8">
    <name type="scientific">Actinokineospora iranica</name>
    <dbReference type="NCBI Taxonomy" id="1271860"/>
    <lineage>
        <taxon>Bacteria</taxon>
        <taxon>Bacillati</taxon>
        <taxon>Actinomycetota</taxon>
        <taxon>Actinomycetes</taxon>
        <taxon>Pseudonocardiales</taxon>
        <taxon>Pseudonocardiaceae</taxon>
        <taxon>Actinokineospora</taxon>
    </lineage>
</organism>
<dbReference type="GO" id="GO:0003677">
    <property type="term" value="F:DNA binding"/>
    <property type="evidence" value="ECO:0007669"/>
    <property type="project" value="UniProtKB-UniRule"/>
</dbReference>
<name>A0A1G6XMN8_9PSEU</name>
<sequence length="203" mass="21908">MPRAERAAQTKAELLAAAARVFARRGYAGASIADIAEEAGYSHGAVYSNFESKQELFFALFDASTDDRVEMITAFFAQASGTFAERVKALADASTRQVRDDPDRFLLNLEFSLVAARDPALRERFIERIAAIPRAIAGIIADEQRAGRIDGSVDPMELALGIHALGVGLGIDHWIVPGAVRPEFFGELVGRIMSTVAVPEVDG</sequence>
<feature type="domain" description="HTH tetR-type" evidence="6">
    <location>
        <begin position="8"/>
        <end position="68"/>
    </location>
</feature>
<dbReference type="Proteomes" id="UP000199501">
    <property type="component" value="Unassembled WGS sequence"/>
</dbReference>
<keyword evidence="3 5" id="KW-0238">DNA-binding</keyword>
<accession>A0A1G6XMN8</accession>
<dbReference type="STRING" id="1271860.SAMN05216174_11828"/>
<protein>
    <submittedName>
        <fullName evidence="7">DNA-binding transcriptional regulator, AcrR family</fullName>
    </submittedName>
</protein>
<dbReference type="SUPFAM" id="SSF48498">
    <property type="entry name" value="Tetracyclin repressor-like, C-terminal domain"/>
    <property type="match status" value="1"/>
</dbReference>
<dbReference type="InterPro" id="IPR036271">
    <property type="entry name" value="Tet_transcr_reg_TetR-rel_C_sf"/>
</dbReference>
<evidence type="ECO:0000256" key="2">
    <source>
        <dbReference type="ARBA" id="ARBA00023015"/>
    </source>
</evidence>
<evidence type="ECO:0000313" key="8">
    <source>
        <dbReference type="Proteomes" id="UP000199501"/>
    </source>
</evidence>
<keyword evidence="2" id="KW-0805">Transcription regulation</keyword>
<dbReference type="AlphaFoldDB" id="A0A1G6XMN8"/>
<dbReference type="PANTHER" id="PTHR47506:SF1">
    <property type="entry name" value="HTH-TYPE TRANSCRIPTIONAL REGULATOR YJDC"/>
    <property type="match status" value="1"/>
</dbReference>
<evidence type="ECO:0000256" key="3">
    <source>
        <dbReference type="ARBA" id="ARBA00023125"/>
    </source>
</evidence>
<dbReference type="EMBL" id="FMZZ01000018">
    <property type="protein sequence ID" value="SDD79312.1"/>
    <property type="molecule type" value="Genomic_DNA"/>
</dbReference>
<dbReference type="Gene3D" id="1.10.357.10">
    <property type="entry name" value="Tetracycline Repressor, domain 2"/>
    <property type="match status" value="1"/>
</dbReference>
<keyword evidence="8" id="KW-1185">Reference proteome</keyword>
<reference evidence="8" key="1">
    <citation type="submission" date="2016-10" db="EMBL/GenBank/DDBJ databases">
        <authorList>
            <person name="Varghese N."/>
            <person name="Submissions S."/>
        </authorList>
    </citation>
    <scope>NUCLEOTIDE SEQUENCE [LARGE SCALE GENOMIC DNA]</scope>
    <source>
        <strain evidence="8">IBRC-M 10403</strain>
    </source>
</reference>
<keyword evidence="1" id="KW-0678">Repressor</keyword>
<evidence type="ECO:0000256" key="5">
    <source>
        <dbReference type="PROSITE-ProRule" id="PRU00335"/>
    </source>
</evidence>
<dbReference type="SUPFAM" id="SSF46689">
    <property type="entry name" value="Homeodomain-like"/>
    <property type="match status" value="1"/>
</dbReference>
<proteinExistence type="predicted"/>
<dbReference type="Pfam" id="PF00440">
    <property type="entry name" value="TetR_N"/>
    <property type="match status" value="1"/>
</dbReference>
<dbReference type="InterPro" id="IPR039538">
    <property type="entry name" value="BetI_C"/>
</dbReference>
<dbReference type="PANTHER" id="PTHR47506">
    <property type="entry name" value="TRANSCRIPTIONAL REGULATORY PROTEIN"/>
    <property type="match status" value="1"/>
</dbReference>
<evidence type="ECO:0000256" key="4">
    <source>
        <dbReference type="ARBA" id="ARBA00023163"/>
    </source>
</evidence>
<evidence type="ECO:0000313" key="7">
    <source>
        <dbReference type="EMBL" id="SDD79312.1"/>
    </source>
</evidence>
<dbReference type="PRINTS" id="PR00455">
    <property type="entry name" value="HTHTETR"/>
</dbReference>
<dbReference type="Pfam" id="PF13977">
    <property type="entry name" value="TetR_C_6"/>
    <property type="match status" value="1"/>
</dbReference>
<keyword evidence="4" id="KW-0804">Transcription</keyword>
<evidence type="ECO:0000256" key="1">
    <source>
        <dbReference type="ARBA" id="ARBA00022491"/>
    </source>
</evidence>
<gene>
    <name evidence="7" type="ORF">SAMN05216174_11828</name>
</gene>
<evidence type="ECO:0000259" key="6">
    <source>
        <dbReference type="PROSITE" id="PS50977"/>
    </source>
</evidence>
<dbReference type="InterPro" id="IPR009057">
    <property type="entry name" value="Homeodomain-like_sf"/>
</dbReference>
<feature type="DNA-binding region" description="H-T-H motif" evidence="5">
    <location>
        <begin position="31"/>
        <end position="50"/>
    </location>
</feature>
<dbReference type="PROSITE" id="PS50977">
    <property type="entry name" value="HTH_TETR_2"/>
    <property type="match status" value="1"/>
</dbReference>